<name>A0A2X2UWH0_CAPOC</name>
<sequence length="79" mass="9158">MNLTKEIINFFSEKGEKQTRRMQLALAIGVGYDTINRYIDDDNEKLDNTKCRNALIEITGVPNEQLFEMSNILKSKNYV</sequence>
<proteinExistence type="predicted"/>
<gene>
    <name evidence="1" type="ORF">NCTC11545_01146</name>
</gene>
<evidence type="ECO:0000313" key="2">
    <source>
        <dbReference type="Proteomes" id="UP000250169"/>
    </source>
</evidence>
<dbReference type="RefSeq" id="WP_111972538.1">
    <property type="nucleotide sequence ID" value="NZ_UAVS01000005.1"/>
</dbReference>
<evidence type="ECO:0000313" key="1">
    <source>
        <dbReference type="EMBL" id="SQA93769.1"/>
    </source>
</evidence>
<dbReference type="Proteomes" id="UP000250169">
    <property type="component" value="Unassembled WGS sequence"/>
</dbReference>
<dbReference type="EMBL" id="UAVS01000005">
    <property type="protein sequence ID" value="SQA93769.1"/>
    <property type="molecule type" value="Genomic_DNA"/>
</dbReference>
<organism evidence="1 2">
    <name type="scientific">Capnocytophaga ochracea</name>
    <dbReference type="NCBI Taxonomy" id="1018"/>
    <lineage>
        <taxon>Bacteria</taxon>
        <taxon>Pseudomonadati</taxon>
        <taxon>Bacteroidota</taxon>
        <taxon>Flavobacteriia</taxon>
        <taxon>Flavobacteriales</taxon>
        <taxon>Flavobacteriaceae</taxon>
        <taxon>Capnocytophaga</taxon>
    </lineage>
</organism>
<reference evidence="1 2" key="1">
    <citation type="submission" date="2018-06" db="EMBL/GenBank/DDBJ databases">
        <authorList>
            <consortium name="Pathogen Informatics"/>
            <person name="Doyle S."/>
        </authorList>
    </citation>
    <scope>NUCLEOTIDE SEQUENCE [LARGE SCALE GENOMIC DNA]</scope>
    <source>
        <strain evidence="1 2">NCTC11545</strain>
    </source>
</reference>
<evidence type="ECO:0008006" key="3">
    <source>
        <dbReference type="Google" id="ProtNLM"/>
    </source>
</evidence>
<accession>A0A2X2UWH0</accession>
<protein>
    <recommendedName>
        <fullName evidence="3">HTH cro/C1-type domain-containing protein</fullName>
    </recommendedName>
</protein>
<dbReference type="AlphaFoldDB" id="A0A2X2UWH0"/>